<gene>
    <name evidence="2" type="ORF">METZ01_LOCUS157624</name>
</gene>
<protein>
    <submittedName>
        <fullName evidence="2">Uncharacterized protein</fullName>
    </submittedName>
</protein>
<evidence type="ECO:0000256" key="1">
    <source>
        <dbReference type="SAM" id="MobiDB-lite"/>
    </source>
</evidence>
<feature type="region of interest" description="Disordered" evidence="1">
    <location>
        <begin position="1"/>
        <end position="22"/>
    </location>
</feature>
<dbReference type="AlphaFoldDB" id="A0A382AT98"/>
<dbReference type="EMBL" id="UINC01026755">
    <property type="protein sequence ID" value="SVB04770.1"/>
    <property type="molecule type" value="Genomic_DNA"/>
</dbReference>
<organism evidence="2">
    <name type="scientific">marine metagenome</name>
    <dbReference type="NCBI Taxonomy" id="408172"/>
    <lineage>
        <taxon>unclassified sequences</taxon>
        <taxon>metagenomes</taxon>
        <taxon>ecological metagenomes</taxon>
    </lineage>
</organism>
<name>A0A382AT98_9ZZZZ</name>
<reference evidence="2" key="1">
    <citation type="submission" date="2018-05" db="EMBL/GenBank/DDBJ databases">
        <authorList>
            <person name="Lanie J.A."/>
            <person name="Ng W.-L."/>
            <person name="Kazmierczak K.M."/>
            <person name="Andrzejewski T.M."/>
            <person name="Davidsen T.M."/>
            <person name="Wayne K.J."/>
            <person name="Tettelin H."/>
            <person name="Glass J.I."/>
            <person name="Rusch D."/>
            <person name="Podicherti R."/>
            <person name="Tsui H.-C.T."/>
            <person name="Winkler M.E."/>
        </authorList>
    </citation>
    <scope>NUCLEOTIDE SEQUENCE</scope>
</reference>
<evidence type="ECO:0000313" key="2">
    <source>
        <dbReference type="EMBL" id="SVB04770.1"/>
    </source>
</evidence>
<accession>A0A382AT98</accession>
<sequence length="22" mass="2569">MEQYWKGLEKKTEFSSAAGSQY</sequence>
<proteinExistence type="predicted"/>